<proteinExistence type="predicted"/>
<dbReference type="PIRSF" id="PIRSF007028">
    <property type="entry name" value="UCP007028"/>
    <property type="match status" value="1"/>
</dbReference>
<evidence type="ECO:0000313" key="1">
    <source>
        <dbReference type="EMBL" id="MEX5730166.1"/>
    </source>
</evidence>
<organism evidence="1 2">
    <name type="scientific">Rhodovulum iodosum</name>
    <dbReference type="NCBI Taxonomy" id="68291"/>
    <lineage>
        <taxon>Bacteria</taxon>
        <taxon>Pseudomonadati</taxon>
        <taxon>Pseudomonadota</taxon>
        <taxon>Alphaproteobacteria</taxon>
        <taxon>Rhodobacterales</taxon>
        <taxon>Paracoccaceae</taxon>
        <taxon>Rhodovulum</taxon>
    </lineage>
</organism>
<dbReference type="Proteomes" id="UP001560019">
    <property type="component" value="Unassembled WGS sequence"/>
</dbReference>
<name>A0ABV3XXT0_9RHOB</name>
<dbReference type="SUPFAM" id="SSF54909">
    <property type="entry name" value="Dimeric alpha+beta barrel"/>
    <property type="match status" value="1"/>
</dbReference>
<comment type="caution">
    <text evidence="1">The sequence shown here is derived from an EMBL/GenBank/DDBJ whole genome shotgun (WGS) entry which is preliminary data.</text>
</comment>
<dbReference type="InterPro" id="IPR009874">
    <property type="entry name" value="DUF1428"/>
</dbReference>
<dbReference type="Gene3D" id="3.30.70.100">
    <property type="match status" value="1"/>
</dbReference>
<protein>
    <recommendedName>
        <fullName evidence="3">DUF1428 domain-containing protein</fullName>
    </recommendedName>
</protein>
<accession>A0ABV3XXT0</accession>
<dbReference type="InterPro" id="IPR011008">
    <property type="entry name" value="Dimeric_a/b-barrel"/>
</dbReference>
<keyword evidence="2" id="KW-1185">Reference proteome</keyword>
<evidence type="ECO:0008006" key="3">
    <source>
        <dbReference type="Google" id="ProtNLM"/>
    </source>
</evidence>
<dbReference type="EMBL" id="JBEHHI010000004">
    <property type="protein sequence ID" value="MEX5730166.1"/>
    <property type="molecule type" value="Genomic_DNA"/>
</dbReference>
<sequence length="121" mass="13383">MYVDGFVAAVPDANKDAYRAHAEEAWQIFRDYGATAVWECCGDDVPEGKLTSFRMAVQAKPGETVVLSWTLWPDKATRDAGWQKMMDDPRMADMGAMPFDGKRMIYGGFAPLMAFGEMSAG</sequence>
<evidence type="ECO:0000313" key="2">
    <source>
        <dbReference type="Proteomes" id="UP001560019"/>
    </source>
</evidence>
<reference evidence="1 2" key="1">
    <citation type="submission" date="2024-06" db="EMBL/GenBank/DDBJ databases">
        <title>Genome of Rhodovulum iodosum, a marine photoferrotroph.</title>
        <authorList>
            <person name="Bianchini G."/>
            <person name="Nikeleit V."/>
            <person name="Kappler A."/>
            <person name="Bryce C."/>
            <person name="Sanchez-Baracaldo P."/>
        </authorList>
    </citation>
    <scope>NUCLEOTIDE SEQUENCE [LARGE SCALE GENOMIC DNA]</scope>
    <source>
        <strain evidence="1 2">UT/N1</strain>
    </source>
</reference>
<dbReference type="RefSeq" id="WP_125403336.1">
    <property type="nucleotide sequence ID" value="NZ_JBEHHI010000004.1"/>
</dbReference>
<gene>
    <name evidence="1" type="ORF">Ga0609869_003519</name>
</gene>
<dbReference type="Pfam" id="PF07237">
    <property type="entry name" value="DUF1428"/>
    <property type="match status" value="1"/>
</dbReference>